<dbReference type="EMBL" id="MLFN01000015">
    <property type="protein sequence ID" value="ORM53712.1"/>
    <property type="molecule type" value="Genomic_DNA"/>
</dbReference>
<dbReference type="OrthoDB" id="6433535at2"/>
<dbReference type="Proteomes" id="UP000193933">
    <property type="component" value="Unassembled WGS sequence"/>
</dbReference>
<accession>A0A1X1BY27</accession>
<organism evidence="1 2">
    <name type="scientific">Pantoea conspicua</name>
    <dbReference type="NCBI Taxonomy" id="472705"/>
    <lineage>
        <taxon>Bacteria</taxon>
        <taxon>Pseudomonadati</taxon>
        <taxon>Pseudomonadota</taxon>
        <taxon>Gammaproteobacteria</taxon>
        <taxon>Enterobacterales</taxon>
        <taxon>Erwiniaceae</taxon>
        <taxon>Pantoea</taxon>
    </lineage>
</organism>
<reference evidence="1 2" key="1">
    <citation type="journal article" date="2017" name="Antonie Van Leeuwenhoek">
        <title>Phylogenomic resolution of the bacterial genus Pantoea and its relationship with Erwinia and Tatumella.</title>
        <authorList>
            <person name="Palmer M."/>
            <person name="Steenkamp E.T."/>
            <person name="Coetzee M.P."/>
            <person name="Chan W.Y."/>
            <person name="van Zyl E."/>
            <person name="De Maayer P."/>
            <person name="Coutinho T.A."/>
            <person name="Blom J."/>
            <person name="Smits T.H."/>
            <person name="Duffy B."/>
            <person name="Venter S.N."/>
        </authorList>
    </citation>
    <scope>NUCLEOTIDE SEQUENCE [LARGE SCALE GENOMIC DNA]</scope>
    <source>
        <strain evidence="1 2">LMG 24534</strain>
    </source>
</reference>
<sequence length="230" mass="25876">MYYSKEIITYLQSNNILALKLDHALTGVGNAVSNQIETIGAGARRALYYTSCFTKEYQDVCQQQKTDDLRFKKGIIYFLLHDDVVYQMLKIYFEEIFKHKTSEQLEHIKQMLMAVNIHIAASSLTNAGFALATASSVAAGMNLSLEISALVGRRTGQIVGVMGLYGIVQKAADSAHRLHISNPAYYSALYIQELEMMYFLIEPLFERAAALNAQWVSDNEVVDIITKMIR</sequence>
<dbReference type="RefSeq" id="WP_094120288.1">
    <property type="nucleotide sequence ID" value="NZ_MLFN01000015.1"/>
</dbReference>
<keyword evidence="2" id="KW-1185">Reference proteome</keyword>
<evidence type="ECO:0000313" key="2">
    <source>
        <dbReference type="Proteomes" id="UP000193933"/>
    </source>
</evidence>
<proteinExistence type="predicted"/>
<dbReference type="AlphaFoldDB" id="A0A1X1BY27"/>
<comment type="caution">
    <text evidence="1">The sequence shown here is derived from an EMBL/GenBank/DDBJ whole genome shotgun (WGS) entry which is preliminary data.</text>
</comment>
<name>A0A1X1BY27_9GAMM</name>
<protein>
    <submittedName>
        <fullName evidence="1">Uncharacterized protein</fullName>
    </submittedName>
</protein>
<evidence type="ECO:0000313" key="1">
    <source>
        <dbReference type="EMBL" id="ORM53712.1"/>
    </source>
</evidence>
<gene>
    <name evidence="1" type="ORF">HA41_07590</name>
</gene>